<protein>
    <submittedName>
        <fullName evidence="1">Uncharacterized protein</fullName>
    </submittedName>
</protein>
<sequence>MISMISELWLFNIKIKQKLILNIINMLEYIK</sequence>
<dbReference type="AlphaFoldDB" id="A0A6C0LK82"/>
<dbReference type="EMBL" id="MN740500">
    <property type="protein sequence ID" value="QHU29954.1"/>
    <property type="molecule type" value="Genomic_DNA"/>
</dbReference>
<evidence type="ECO:0000313" key="1">
    <source>
        <dbReference type="EMBL" id="QHU29954.1"/>
    </source>
</evidence>
<name>A0A6C0LK82_9ZZZZ</name>
<organism evidence="1">
    <name type="scientific">viral metagenome</name>
    <dbReference type="NCBI Taxonomy" id="1070528"/>
    <lineage>
        <taxon>unclassified sequences</taxon>
        <taxon>metagenomes</taxon>
        <taxon>organismal metagenomes</taxon>
    </lineage>
</organism>
<reference evidence="1" key="1">
    <citation type="journal article" date="2020" name="Nature">
        <title>Giant virus diversity and host interactions through global metagenomics.</title>
        <authorList>
            <person name="Schulz F."/>
            <person name="Roux S."/>
            <person name="Paez-Espino D."/>
            <person name="Jungbluth S."/>
            <person name="Walsh D.A."/>
            <person name="Denef V.J."/>
            <person name="McMahon K.D."/>
            <person name="Konstantinidis K.T."/>
            <person name="Eloe-Fadrosh E.A."/>
            <person name="Kyrpides N.C."/>
            <person name="Woyke T."/>
        </authorList>
    </citation>
    <scope>NUCLEOTIDE SEQUENCE</scope>
    <source>
        <strain evidence="1">GVMAG-M-3300027810-10</strain>
    </source>
</reference>
<proteinExistence type="predicted"/>
<accession>A0A6C0LK82</accession>